<reference evidence="1 2" key="1">
    <citation type="submission" date="2020-11" db="EMBL/GenBank/DDBJ databases">
        <title>Arthrobacter antarcticus sp. nov., isolated from Antarctic Soil.</title>
        <authorList>
            <person name="Li J."/>
        </authorList>
    </citation>
    <scope>NUCLEOTIDE SEQUENCE [LARGE SCALE GENOMIC DNA]</scope>
    <source>
        <strain evidence="1 2">Z1-20</strain>
    </source>
</reference>
<gene>
    <name evidence="1" type="ORF">IV500_18540</name>
</gene>
<dbReference type="AlphaFoldDB" id="A0A931CS04"/>
<dbReference type="RefSeq" id="WP_196398299.1">
    <property type="nucleotide sequence ID" value="NZ_JADNYM010000029.1"/>
</dbReference>
<evidence type="ECO:0000313" key="1">
    <source>
        <dbReference type="EMBL" id="MBG0741365.1"/>
    </source>
</evidence>
<dbReference type="EMBL" id="JADNYM010000029">
    <property type="protein sequence ID" value="MBG0741365.1"/>
    <property type="molecule type" value="Genomic_DNA"/>
</dbReference>
<accession>A0A931CS04</accession>
<dbReference type="Proteomes" id="UP000655366">
    <property type="component" value="Unassembled WGS sequence"/>
</dbReference>
<evidence type="ECO:0000313" key="2">
    <source>
        <dbReference type="Proteomes" id="UP000655366"/>
    </source>
</evidence>
<organism evidence="1 2">
    <name type="scientific">Arthrobacter terrae</name>
    <dbReference type="NCBI Taxonomy" id="2935737"/>
    <lineage>
        <taxon>Bacteria</taxon>
        <taxon>Bacillati</taxon>
        <taxon>Actinomycetota</taxon>
        <taxon>Actinomycetes</taxon>
        <taxon>Micrococcales</taxon>
        <taxon>Micrococcaceae</taxon>
        <taxon>Arthrobacter</taxon>
    </lineage>
</organism>
<keyword evidence="2" id="KW-1185">Reference proteome</keyword>
<protein>
    <submittedName>
        <fullName evidence="1">Uncharacterized protein</fullName>
    </submittedName>
</protein>
<comment type="caution">
    <text evidence="1">The sequence shown here is derived from an EMBL/GenBank/DDBJ whole genome shotgun (WGS) entry which is preliminary data.</text>
</comment>
<sequence length="198" mass="22056">MNRRYLPRRARCGECGTTHILLPAVSAARRADHAEVIADAVELSAVEGLGFRKIAVKLDRPESTVRGWLRDFRTNAPAIAAAFAARVHRATAESLGFWPAPAITEKTNAWAMLMAHAQVLSHQYRWVAQPVVTVPWQYAALFAHGPWFFSRAGWPEQVQHQPALPRQGYTGEGGVHVSFPHSSGGTVPYFPHRKELFR</sequence>
<name>A0A931CS04_9MICC</name>
<proteinExistence type="predicted"/>